<dbReference type="Proteomes" id="UP000053370">
    <property type="component" value="Unassembled WGS sequence"/>
</dbReference>
<dbReference type="InterPro" id="IPR028359">
    <property type="entry name" value="UDP_ManNAc/GlcNAc_DH"/>
</dbReference>
<dbReference type="InterPro" id="IPR014026">
    <property type="entry name" value="UDP-Glc/GDP-Man_DH_dimer"/>
</dbReference>
<dbReference type="InterPro" id="IPR014027">
    <property type="entry name" value="UDP-Glc/GDP-Man_DH_C"/>
</dbReference>
<evidence type="ECO:0000256" key="3">
    <source>
        <dbReference type="ARBA" id="ARBA00023027"/>
    </source>
</evidence>
<proteinExistence type="inferred from homology"/>
<dbReference type="EMBL" id="DF968179">
    <property type="protein sequence ID" value="GAP39181.1"/>
    <property type="molecule type" value="Genomic_DNA"/>
</dbReference>
<gene>
    <name evidence="6" type="ORF">ATC1_11100</name>
</gene>
<sequence length="431" mass="47153">MMKKTITIFGQGYVGLPLSLSFAIHGCNVIGVDSDSNLCSNLAQGKTHQTEKYQGLNIQSVLKEQLENGSYRITSDGASAVQQADTIILTVGIPVHDGLPFYDYFDAACQTIAENITKGSLVLIRSTVVPGTTENRCKSLLEKISGFKTGEDIFLAYVPERIAEGKAFEEFETMPTLIGALDKTSQLKAAEIIQINSKAEIIISDSPTAVETSKVLENLQRDANIAIAQEFARFSEAAGLNIFEVIQLANTHKRVNILNPGPGVGGYCIPNAFHYLNARAQELGLRLPLLALARKQNDQLPQWICEKTSDLLRQIGKELSHCKIAVVGLAMKDFSPDDRLSPAVEICMKLIESGATVAAYDCNVSSHYSFKVESYKEAVQDADALLILNRLYEAFDPVQGITRMASHPVIVDTKNTINPQLLPSGSLFWRL</sequence>
<dbReference type="NCBIfam" id="TIGR03026">
    <property type="entry name" value="NDP-sugDHase"/>
    <property type="match status" value="1"/>
</dbReference>
<keyword evidence="3" id="KW-0520">NAD</keyword>
<dbReference type="PANTHER" id="PTHR43491">
    <property type="entry name" value="UDP-N-ACETYL-D-MANNOSAMINE DEHYDROGENASE"/>
    <property type="match status" value="1"/>
</dbReference>
<organism evidence="6">
    <name type="scientific">Flexilinea flocculi</name>
    <dbReference type="NCBI Taxonomy" id="1678840"/>
    <lineage>
        <taxon>Bacteria</taxon>
        <taxon>Bacillati</taxon>
        <taxon>Chloroflexota</taxon>
        <taxon>Anaerolineae</taxon>
        <taxon>Anaerolineales</taxon>
        <taxon>Anaerolineaceae</taxon>
        <taxon>Flexilinea</taxon>
    </lineage>
</organism>
<dbReference type="PIRSF" id="PIRSF000124">
    <property type="entry name" value="UDPglc_GDPman_dh"/>
    <property type="match status" value="1"/>
</dbReference>
<dbReference type="PANTHER" id="PTHR43491:SF2">
    <property type="entry name" value="UDP-N-ACETYL-D-MANNOSAMINE DEHYDROGENASE"/>
    <property type="match status" value="1"/>
</dbReference>
<evidence type="ECO:0000256" key="4">
    <source>
        <dbReference type="PIRNR" id="PIRNR000124"/>
    </source>
</evidence>
<evidence type="ECO:0000259" key="5">
    <source>
        <dbReference type="SMART" id="SM00984"/>
    </source>
</evidence>
<keyword evidence="7" id="KW-1185">Reference proteome</keyword>
<dbReference type="SUPFAM" id="SSF48179">
    <property type="entry name" value="6-phosphogluconate dehydrogenase C-terminal domain-like"/>
    <property type="match status" value="1"/>
</dbReference>
<evidence type="ECO:0000256" key="2">
    <source>
        <dbReference type="ARBA" id="ARBA00023002"/>
    </source>
</evidence>
<accession>A0A0K8P990</accession>
<dbReference type="InterPro" id="IPR001732">
    <property type="entry name" value="UDP-Glc/GDP-Man_DH_N"/>
</dbReference>
<dbReference type="SUPFAM" id="SSF51735">
    <property type="entry name" value="NAD(P)-binding Rossmann-fold domains"/>
    <property type="match status" value="1"/>
</dbReference>
<dbReference type="PATRIC" id="fig|1678840.3.peg.124"/>
<dbReference type="PIRSF" id="PIRSF500136">
    <property type="entry name" value="UDP_ManNAc_DH"/>
    <property type="match status" value="1"/>
</dbReference>
<dbReference type="Pfam" id="PF00984">
    <property type="entry name" value="UDPG_MGDP_dh"/>
    <property type="match status" value="1"/>
</dbReference>
<dbReference type="GO" id="GO:0000271">
    <property type="term" value="P:polysaccharide biosynthetic process"/>
    <property type="evidence" value="ECO:0007669"/>
    <property type="project" value="InterPro"/>
</dbReference>
<dbReference type="SMART" id="SM00984">
    <property type="entry name" value="UDPG_MGDP_dh_C"/>
    <property type="match status" value="1"/>
</dbReference>
<dbReference type="GO" id="GO:0016628">
    <property type="term" value="F:oxidoreductase activity, acting on the CH-CH group of donors, NAD or NADP as acceptor"/>
    <property type="evidence" value="ECO:0007669"/>
    <property type="project" value="InterPro"/>
</dbReference>
<dbReference type="SUPFAM" id="SSF52413">
    <property type="entry name" value="UDP-glucose/GDP-mannose dehydrogenase C-terminal domain"/>
    <property type="match status" value="1"/>
</dbReference>
<dbReference type="AlphaFoldDB" id="A0A0K8P990"/>
<protein>
    <submittedName>
        <fullName evidence="6">Nucleotide sugar dehydrogenase</fullName>
    </submittedName>
</protein>
<dbReference type="InterPro" id="IPR036220">
    <property type="entry name" value="UDP-Glc/GDP-Man_DH_C_sf"/>
</dbReference>
<dbReference type="OrthoDB" id="9803238at2"/>
<dbReference type="Gene3D" id="3.40.50.720">
    <property type="entry name" value="NAD(P)-binding Rossmann-like Domain"/>
    <property type="match status" value="2"/>
</dbReference>
<evidence type="ECO:0000313" key="7">
    <source>
        <dbReference type="Proteomes" id="UP000053370"/>
    </source>
</evidence>
<feature type="domain" description="UDP-glucose/GDP-mannose dehydrogenase C-terminal" evidence="5">
    <location>
        <begin position="325"/>
        <end position="419"/>
    </location>
</feature>
<dbReference type="InterPro" id="IPR017476">
    <property type="entry name" value="UDP-Glc/GDP-Man"/>
</dbReference>
<evidence type="ECO:0000313" key="6">
    <source>
        <dbReference type="EMBL" id="GAP39181.1"/>
    </source>
</evidence>
<dbReference type="RefSeq" id="WP_062277007.1">
    <property type="nucleotide sequence ID" value="NZ_DF968179.1"/>
</dbReference>
<keyword evidence="2" id="KW-0560">Oxidoreductase</keyword>
<dbReference type="GO" id="GO:0051287">
    <property type="term" value="F:NAD binding"/>
    <property type="evidence" value="ECO:0007669"/>
    <property type="project" value="InterPro"/>
</dbReference>
<comment type="similarity">
    <text evidence="1 4">Belongs to the UDP-glucose/GDP-mannose dehydrogenase family.</text>
</comment>
<dbReference type="InterPro" id="IPR036291">
    <property type="entry name" value="NAD(P)-bd_dom_sf"/>
</dbReference>
<dbReference type="STRING" id="1678840.ATC1_11100"/>
<name>A0A0K8P990_9CHLR</name>
<reference evidence="6" key="1">
    <citation type="journal article" date="2015" name="Genome Announc.">
        <title>Draft Genome Sequence of Anaerolineae Strain TC1, a Novel Isolate from a Methanogenic Wastewater Treatment System.</title>
        <authorList>
            <person name="Matsuura N."/>
            <person name="Tourlousse D.M."/>
            <person name="Sun L."/>
            <person name="Toyonaga M."/>
            <person name="Kuroda K."/>
            <person name="Ohashi A."/>
            <person name="Cruz R."/>
            <person name="Yamaguchi T."/>
            <person name="Sekiguchi Y."/>
        </authorList>
    </citation>
    <scope>NUCLEOTIDE SEQUENCE [LARGE SCALE GENOMIC DNA]</scope>
    <source>
        <strain evidence="6">TC1</strain>
    </source>
</reference>
<dbReference type="GO" id="GO:0016616">
    <property type="term" value="F:oxidoreductase activity, acting on the CH-OH group of donors, NAD or NADP as acceptor"/>
    <property type="evidence" value="ECO:0007669"/>
    <property type="project" value="InterPro"/>
</dbReference>
<evidence type="ECO:0000256" key="1">
    <source>
        <dbReference type="ARBA" id="ARBA00006601"/>
    </source>
</evidence>
<dbReference type="Pfam" id="PF03721">
    <property type="entry name" value="UDPG_MGDP_dh_N"/>
    <property type="match status" value="1"/>
</dbReference>
<dbReference type="Pfam" id="PF03720">
    <property type="entry name" value="UDPG_MGDP_dh_C"/>
    <property type="match status" value="1"/>
</dbReference>
<dbReference type="InterPro" id="IPR008927">
    <property type="entry name" value="6-PGluconate_DH-like_C_sf"/>
</dbReference>